<reference evidence="2" key="1">
    <citation type="submission" date="2016-09" db="EMBL/GenBank/DDBJ databases">
        <authorList>
            <person name="Guldener U."/>
        </authorList>
    </citation>
    <scope>NUCLEOTIDE SEQUENCE [LARGE SCALE GENOMIC DNA]</scope>
    <source>
        <strain evidence="2">V64-1</strain>
    </source>
</reference>
<name>A0A2H3TPM0_FUSOX</name>
<accession>A0A2H3TPM0</accession>
<dbReference type="Proteomes" id="UP000219369">
    <property type="component" value="Unassembled WGS sequence"/>
</dbReference>
<dbReference type="EMBL" id="FMJY01000005">
    <property type="protein sequence ID" value="SCO85196.1"/>
    <property type="molecule type" value="Genomic_DNA"/>
</dbReference>
<evidence type="ECO:0000313" key="1">
    <source>
        <dbReference type="EMBL" id="SCO85196.1"/>
    </source>
</evidence>
<gene>
    <name evidence="1" type="ORF">FRV6_09323</name>
</gene>
<organism evidence="1 2">
    <name type="scientific">Fusarium oxysporum</name>
    <name type="common">Fusarium vascular wilt</name>
    <dbReference type="NCBI Taxonomy" id="5507"/>
    <lineage>
        <taxon>Eukaryota</taxon>
        <taxon>Fungi</taxon>
        <taxon>Dikarya</taxon>
        <taxon>Ascomycota</taxon>
        <taxon>Pezizomycotina</taxon>
        <taxon>Sordariomycetes</taxon>
        <taxon>Hypocreomycetidae</taxon>
        <taxon>Hypocreales</taxon>
        <taxon>Nectriaceae</taxon>
        <taxon>Fusarium</taxon>
        <taxon>Fusarium oxysporum species complex</taxon>
    </lineage>
</organism>
<proteinExistence type="predicted"/>
<evidence type="ECO:0000313" key="2">
    <source>
        <dbReference type="Proteomes" id="UP000219369"/>
    </source>
</evidence>
<sequence length="8" mass="1011">MCNKQFLK</sequence>
<protein>
    <submittedName>
        <fullName evidence="1">Uncharacterized protein</fullName>
    </submittedName>
</protein>